<name>A0A164QGC3_9CRUS</name>
<gene>
    <name evidence="1" type="ORF">APZ42_028500</name>
</gene>
<dbReference type="AlphaFoldDB" id="A0A164QGC3"/>
<reference evidence="1 2" key="1">
    <citation type="submission" date="2016-03" db="EMBL/GenBank/DDBJ databases">
        <title>EvidentialGene: Evidence-directed Construction of Genes on Genomes.</title>
        <authorList>
            <person name="Gilbert D.G."/>
            <person name="Choi J.-H."/>
            <person name="Mockaitis K."/>
            <person name="Colbourne J."/>
            <person name="Pfrender M."/>
        </authorList>
    </citation>
    <scope>NUCLEOTIDE SEQUENCE [LARGE SCALE GENOMIC DNA]</scope>
    <source>
        <strain evidence="1 2">Xinb3</strain>
        <tissue evidence="1">Complete organism</tissue>
    </source>
</reference>
<evidence type="ECO:0000313" key="1">
    <source>
        <dbReference type="EMBL" id="KZS07727.1"/>
    </source>
</evidence>
<comment type="caution">
    <text evidence="1">The sequence shown here is derived from an EMBL/GenBank/DDBJ whole genome shotgun (WGS) entry which is preliminary data.</text>
</comment>
<proteinExistence type="predicted"/>
<dbReference type="Proteomes" id="UP000076858">
    <property type="component" value="Unassembled WGS sequence"/>
</dbReference>
<accession>A0A164QGC3</accession>
<evidence type="ECO:0000313" key="2">
    <source>
        <dbReference type="Proteomes" id="UP000076858"/>
    </source>
</evidence>
<dbReference type="EMBL" id="LRGB01002431">
    <property type="protein sequence ID" value="KZS07727.1"/>
    <property type="molecule type" value="Genomic_DNA"/>
</dbReference>
<organism evidence="1 2">
    <name type="scientific">Daphnia magna</name>
    <dbReference type="NCBI Taxonomy" id="35525"/>
    <lineage>
        <taxon>Eukaryota</taxon>
        <taxon>Metazoa</taxon>
        <taxon>Ecdysozoa</taxon>
        <taxon>Arthropoda</taxon>
        <taxon>Crustacea</taxon>
        <taxon>Branchiopoda</taxon>
        <taxon>Diplostraca</taxon>
        <taxon>Cladocera</taxon>
        <taxon>Anomopoda</taxon>
        <taxon>Daphniidae</taxon>
        <taxon>Daphnia</taxon>
    </lineage>
</organism>
<protein>
    <submittedName>
        <fullName evidence="1">Uncharacterized protein</fullName>
    </submittedName>
</protein>
<keyword evidence="2" id="KW-1185">Reference proteome</keyword>
<sequence length="80" mass="9061">MNCKVERTSNALFHTNEGLAGEKGVKSSSLSRHNEIFSTKFCWQQLSCKSLLLFKNTTALKLFAHHFSLSRLSKKNLETS</sequence>